<keyword evidence="2" id="KW-1185">Reference proteome</keyword>
<dbReference type="EMBL" id="CP097510">
    <property type="protein sequence ID" value="URE40710.1"/>
    <property type="molecule type" value="Genomic_DNA"/>
</dbReference>
<organism evidence="1 2">
    <name type="scientific">Musa troglodytarum</name>
    <name type="common">fe'i banana</name>
    <dbReference type="NCBI Taxonomy" id="320322"/>
    <lineage>
        <taxon>Eukaryota</taxon>
        <taxon>Viridiplantae</taxon>
        <taxon>Streptophyta</taxon>
        <taxon>Embryophyta</taxon>
        <taxon>Tracheophyta</taxon>
        <taxon>Spermatophyta</taxon>
        <taxon>Magnoliopsida</taxon>
        <taxon>Liliopsida</taxon>
        <taxon>Zingiberales</taxon>
        <taxon>Musaceae</taxon>
        <taxon>Musa</taxon>
    </lineage>
</organism>
<protein>
    <submittedName>
        <fullName evidence="1">Uncharacterized protein</fullName>
    </submittedName>
</protein>
<dbReference type="Proteomes" id="UP001055439">
    <property type="component" value="Chromosome 8"/>
</dbReference>
<evidence type="ECO:0000313" key="2">
    <source>
        <dbReference type="Proteomes" id="UP001055439"/>
    </source>
</evidence>
<dbReference type="AlphaFoldDB" id="A0A9E7HVI9"/>
<name>A0A9E7HVI9_9LILI</name>
<proteinExistence type="predicted"/>
<reference evidence="1" key="1">
    <citation type="submission" date="2022-05" db="EMBL/GenBank/DDBJ databases">
        <title>The Musa troglodytarum L. genome provides insights into the mechanism of non-climacteric behaviour and enrichment of carotenoids.</title>
        <authorList>
            <person name="Wang J."/>
        </authorList>
    </citation>
    <scope>NUCLEOTIDE SEQUENCE</scope>
    <source>
        <tissue evidence="1">Leaf</tissue>
    </source>
</reference>
<accession>A0A9E7HVI9</accession>
<gene>
    <name evidence="1" type="ORF">MUK42_33977</name>
</gene>
<sequence length="87" mass="10296">MILLLFDLMVEPCKPIGLEIFQVVIFLGSFRFRTWPSVSVIEEYRNIQPSVSMLQCKLIRHHSYENDVRVFRPWKLSSLLVVLRFGI</sequence>
<evidence type="ECO:0000313" key="1">
    <source>
        <dbReference type="EMBL" id="URE40710.1"/>
    </source>
</evidence>